<evidence type="ECO:0000313" key="5">
    <source>
        <dbReference type="EMBL" id="VFB15711.1"/>
    </source>
</evidence>
<evidence type="ECO:0000259" key="4">
    <source>
        <dbReference type="PROSITE" id="PS50042"/>
    </source>
</evidence>
<evidence type="ECO:0000313" key="6">
    <source>
        <dbReference type="Proteomes" id="UP000377798"/>
    </source>
</evidence>
<dbReference type="InterPro" id="IPR050397">
    <property type="entry name" value="Env_Response_Regulators"/>
</dbReference>
<dbReference type="InterPro" id="IPR012318">
    <property type="entry name" value="HTH_CRP"/>
</dbReference>
<dbReference type="EMBL" id="CAACYI010000001">
    <property type="protein sequence ID" value="VFB15711.1"/>
    <property type="molecule type" value="Genomic_DNA"/>
</dbReference>
<dbReference type="Pfam" id="PF00027">
    <property type="entry name" value="cNMP_binding"/>
    <property type="match status" value="1"/>
</dbReference>
<dbReference type="SUPFAM" id="SSF46785">
    <property type="entry name" value="Winged helix' DNA-binding domain"/>
    <property type="match status" value="1"/>
</dbReference>
<evidence type="ECO:0000256" key="3">
    <source>
        <dbReference type="ARBA" id="ARBA00023163"/>
    </source>
</evidence>
<dbReference type="RefSeq" id="WP_131748112.1">
    <property type="nucleotide sequence ID" value="NZ_CAACYI010000001.1"/>
</dbReference>
<accession>A0A8H2M6F5</accession>
<dbReference type="SMART" id="SM00100">
    <property type="entry name" value="cNMP"/>
    <property type="match status" value="1"/>
</dbReference>
<dbReference type="InterPro" id="IPR036390">
    <property type="entry name" value="WH_DNA-bd_sf"/>
</dbReference>
<dbReference type="GO" id="GO:0005829">
    <property type="term" value="C:cytosol"/>
    <property type="evidence" value="ECO:0007669"/>
    <property type="project" value="TreeGrafter"/>
</dbReference>
<keyword evidence="1" id="KW-0805">Transcription regulation</keyword>
<dbReference type="GO" id="GO:0003700">
    <property type="term" value="F:DNA-binding transcription factor activity"/>
    <property type="evidence" value="ECO:0007669"/>
    <property type="project" value="TreeGrafter"/>
</dbReference>
<dbReference type="SMART" id="SM00419">
    <property type="entry name" value="HTH_CRP"/>
    <property type="match status" value="1"/>
</dbReference>
<keyword evidence="6" id="KW-1185">Reference proteome</keyword>
<dbReference type="InterPro" id="IPR018490">
    <property type="entry name" value="cNMP-bd_dom_sf"/>
</dbReference>
<evidence type="ECO:0000256" key="1">
    <source>
        <dbReference type="ARBA" id="ARBA00023015"/>
    </source>
</evidence>
<protein>
    <submittedName>
        <fullName evidence="5">Transcriptional regulator FixK</fullName>
    </submittedName>
</protein>
<dbReference type="CDD" id="cd00038">
    <property type="entry name" value="CAP_ED"/>
    <property type="match status" value="1"/>
</dbReference>
<feature type="domain" description="Cyclic nucleotide-binding" evidence="4">
    <location>
        <begin position="2"/>
        <end position="109"/>
    </location>
</feature>
<name>A0A8H2M6F5_9FIRM</name>
<dbReference type="PROSITE" id="PS50042">
    <property type="entry name" value="CNMP_BINDING_3"/>
    <property type="match status" value="1"/>
</dbReference>
<dbReference type="AlphaFoldDB" id="A0A8H2M6F5"/>
<dbReference type="PANTHER" id="PTHR24567:SF58">
    <property type="entry name" value="CYCLIC AMP-BINDING REGULATORY PROTEIN"/>
    <property type="match status" value="1"/>
</dbReference>
<dbReference type="Gene3D" id="2.60.120.10">
    <property type="entry name" value="Jelly Rolls"/>
    <property type="match status" value="1"/>
</dbReference>
<dbReference type="InterPro" id="IPR014710">
    <property type="entry name" value="RmlC-like_jellyroll"/>
</dbReference>
<sequence length="207" mass="23449">MLFSGLSPEEFQDFILWSKAMTQVYGPGQAIFQEGQEALDIYVLLRGRVEVDQLSPSGRRTVVAHFSQEHSIFGEVYALLAIPFDYSAWAKEESVILKIPAQAVLRTLGNKSQEKIAKNLVWLLASKAYTLNQKLMVQTAPSLREKILMDLAQRQKDGQVVLDFSREKWAEILAVPRPSLSRELSKMQEDGLISIDRRTISLLNEIL</sequence>
<dbReference type="PANTHER" id="PTHR24567">
    <property type="entry name" value="CRP FAMILY TRANSCRIPTIONAL REGULATORY PROTEIN"/>
    <property type="match status" value="1"/>
</dbReference>
<keyword evidence="2" id="KW-0238">DNA-binding</keyword>
<proteinExistence type="predicted"/>
<dbReference type="GO" id="GO:0003677">
    <property type="term" value="F:DNA binding"/>
    <property type="evidence" value="ECO:0007669"/>
    <property type="project" value="UniProtKB-KW"/>
</dbReference>
<gene>
    <name evidence="5" type="ORF">NCTC13150_00213</name>
</gene>
<evidence type="ECO:0000256" key="2">
    <source>
        <dbReference type="ARBA" id="ARBA00023125"/>
    </source>
</evidence>
<dbReference type="InterPro" id="IPR000595">
    <property type="entry name" value="cNMP-bd_dom"/>
</dbReference>
<dbReference type="Proteomes" id="UP000377798">
    <property type="component" value="Unassembled WGS sequence"/>
</dbReference>
<reference evidence="5 6" key="1">
    <citation type="submission" date="2019-02" db="EMBL/GenBank/DDBJ databases">
        <authorList>
            <consortium name="Pathogen Informatics"/>
        </authorList>
    </citation>
    <scope>NUCLEOTIDE SEQUENCE [LARGE SCALE GENOMIC DNA]</scope>
    <source>
        <strain evidence="5 6">3012STDY7089603</strain>
    </source>
</reference>
<comment type="caution">
    <text evidence="5">The sequence shown here is derived from an EMBL/GenBank/DDBJ whole genome shotgun (WGS) entry which is preliminary data.</text>
</comment>
<keyword evidence="3" id="KW-0804">Transcription</keyword>
<organism evidence="5 6">
    <name type="scientific">Urinicoccus massiliensis</name>
    <dbReference type="NCBI Taxonomy" id="1723382"/>
    <lineage>
        <taxon>Bacteria</taxon>
        <taxon>Bacillati</taxon>
        <taxon>Bacillota</taxon>
        <taxon>Tissierellia</taxon>
        <taxon>Tissierellales</taxon>
        <taxon>Peptoniphilaceae</taxon>
        <taxon>Urinicoccus</taxon>
    </lineage>
</organism>
<dbReference type="Pfam" id="PF13545">
    <property type="entry name" value="HTH_Crp_2"/>
    <property type="match status" value="1"/>
</dbReference>
<dbReference type="SUPFAM" id="SSF51206">
    <property type="entry name" value="cAMP-binding domain-like"/>
    <property type="match status" value="1"/>
</dbReference>